<organism evidence="2 3">
    <name type="scientific">Zopfia rhizophila CBS 207.26</name>
    <dbReference type="NCBI Taxonomy" id="1314779"/>
    <lineage>
        <taxon>Eukaryota</taxon>
        <taxon>Fungi</taxon>
        <taxon>Dikarya</taxon>
        <taxon>Ascomycota</taxon>
        <taxon>Pezizomycotina</taxon>
        <taxon>Dothideomycetes</taxon>
        <taxon>Dothideomycetes incertae sedis</taxon>
        <taxon>Zopfiaceae</taxon>
        <taxon>Zopfia</taxon>
    </lineage>
</organism>
<feature type="compositionally biased region" description="Basic and acidic residues" evidence="1">
    <location>
        <begin position="172"/>
        <end position="191"/>
    </location>
</feature>
<evidence type="ECO:0000256" key="1">
    <source>
        <dbReference type="SAM" id="MobiDB-lite"/>
    </source>
</evidence>
<accession>A0A6A6DME2</accession>
<evidence type="ECO:0000313" key="3">
    <source>
        <dbReference type="Proteomes" id="UP000800200"/>
    </source>
</evidence>
<gene>
    <name evidence="2" type="ORF">K469DRAFT_731406</name>
</gene>
<proteinExistence type="predicted"/>
<evidence type="ECO:0008006" key="4">
    <source>
        <dbReference type="Google" id="ProtNLM"/>
    </source>
</evidence>
<dbReference type="EMBL" id="ML994672">
    <property type="protein sequence ID" value="KAF2178796.1"/>
    <property type="molecule type" value="Genomic_DNA"/>
</dbReference>
<feature type="region of interest" description="Disordered" evidence="1">
    <location>
        <begin position="172"/>
        <end position="200"/>
    </location>
</feature>
<evidence type="ECO:0000313" key="2">
    <source>
        <dbReference type="EMBL" id="KAF2178796.1"/>
    </source>
</evidence>
<keyword evidence="3" id="KW-1185">Reference proteome</keyword>
<dbReference type="Proteomes" id="UP000800200">
    <property type="component" value="Unassembled WGS sequence"/>
</dbReference>
<reference evidence="2" key="1">
    <citation type="journal article" date="2020" name="Stud. Mycol.">
        <title>101 Dothideomycetes genomes: a test case for predicting lifestyles and emergence of pathogens.</title>
        <authorList>
            <person name="Haridas S."/>
            <person name="Albert R."/>
            <person name="Binder M."/>
            <person name="Bloem J."/>
            <person name="Labutti K."/>
            <person name="Salamov A."/>
            <person name="Andreopoulos B."/>
            <person name="Baker S."/>
            <person name="Barry K."/>
            <person name="Bills G."/>
            <person name="Bluhm B."/>
            <person name="Cannon C."/>
            <person name="Castanera R."/>
            <person name="Culley D."/>
            <person name="Daum C."/>
            <person name="Ezra D."/>
            <person name="Gonzalez J."/>
            <person name="Henrissat B."/>
            <person name="Kuo A."/>
            <person name="Liang C."/>
            <person name="Lipzen A."/>
            <person name="Lutzoni F."/>
            <person name="Magnuson J."/>
            <person name="Mondo S."/>
            <person name="Nolan M."/>
            <person name="Ohm R."/>
            <person name="Pangilinan J."/>
            <person name="Park H.-J."/>
            <person name="Ramirez L."/>
            <person name="Alfaro M."/>
            <person name="Sun H."/>
            <person name="Tritt A."/>
            <person name="Yoshinaga Y."/>
            <person name="Zwiers L.-H."/>
            <person name="Turgeon B."/>
            <person name="Goodwin S."/>
            <person name="Spatafora J."/>
            <person name="Crous P."/>
            <person name="Grigoriev I."/>
        </authorList>
    </citation>
    <scope>NUCLEOTIDE SEQUENCE</scope>
    <source>
        <strain evidence="2">CBS 207.26</strain>
    </source>
</reference>
<protein>
    <recommendedName>
        <fullName evidence="4">CMP/dCMP-type deaminase domain-containing protein</fullName>
    </recommendedName>
</protein>
<feature type="region of interest" description="Disordered" evidence="1">
    <location>
        <begin position="244"/>
        <end position="265"/>
    </location>
</feature>
<name>A0A6A6DME2_9PEZI</name>
<dbReference type="OrthoDB" id="9972196at2759"/>
<sequence>MGEMRDTDNYLTLYLEQAASSPLRYRHVCIIVRDGKVIGQRYNDYRTGFNRGALKTGRLPARCPAGATIAELKKSTKMPESTTTKTFTPFENMGGGKHANMPLSIPSSTLACSARDHDTTHLKRTSSSDAVARLRFKVGILKPLHLNRTNLNLNLGFQTNKTKDDMASLKENSAEKHRLKDQKYSHHEKEYQYTSGQQKQQRRQYAHKLSTQETILALCHSLPNSDSSTNLSTLEIFYSSGHTGHASRSVTERKKHPRVNEADLYPVTTSPKIEVNSRPTALESRPCYRCISYMNFVRIRHLMDALDNLGLGCTSDHTSGINSVFATKHEVLMLRHQMAGGS</sequence>
<dbReference type="AlphaFoldDB" id="A0A6A6DME2"/>